<feature type="compositionally biased region" description="Polar residues" evidence="9">
    <location>
        <begin position="133"/>
        <end position="151"/>
    </location>
</feature>
<dbReference type="CDD" id="cd00010">
    <property type="entry name" value="AAI_LTSS"/>
    <property type="match status" value="1"/>
</dbReference>
<keyword evidence="4" id="KW-0336">GPI-anchor</keyword>
<dbReference type="FunFam" id="1.10.110.10:FF:000001">
    <property type="entry name" value="Bifunctional inhibitor/lipid-transfer protein/seed storage 2S albumin superfamily protein"/>
    <property type="match status" value="1"/>
</dbReference>
<feature type="signal peptide" evidence="11">
    <location>
        <begin position="1"/>
        <end position="24"/>
    </location>
</feature>
<dbReference type="EMBL" id="BKCP01004861">
    <property type="protein sequence ID" value="GER34279.1"/>
    <property type="molecule type" value="Genomic_DNA"/>
</dbReference>
<evidence type="ECO:0000256" key="4">
    <source>
        <dbReference type="ARBA" id="ARBA00022622"/>
    </source>
</evidence>
<keyword evidence="10" id="KW-1133">Transmembrane helix</keyword>
<feature type="chain" id="PRO_5022880070" evidence="11">
    <location>
        <begin position="25"/>
        <end position="184"/>
    </location>
</feature>
<dbReference type="Proteomes" id="UP000325081">
    <property type="component" value="Unassembled WGS sequence"/>
</dbReference>
<keyword evidence="14" id="KW-1185">Reference proteome</keyword>
<keyword evidence="3" id="KW-1003">Cell membrane</keyword>
<organism evidence="13 14">
    <name type="scientific">Striga asiatica</name>
    <name type="common">Asiatic witchweed</name>
    <name type="synonym">Buchnera asiatica</name>
    <dbReference type="NCBI Taxonomy" id="4170"/>
    <lineage>
        <taxon>Eukaryota</taxon>
        <taxon>Viridiplantae</taxon>
        <taxon>Streptophyta</taxon>
        <taxon>Embryophyta</taxon>
        <taxon>Tracheophyta</taxon>
        <taxon>Spermatophyta</taxon>
        <taxon>Magnoliopsida</taxon>
        <taxon>eudicotyledons</taxon>
        <taxon>Gunneridae</taxon>
        <taxon>Pentapetalae</taxon>
        <taxon>asterids</taxon>
        <taxon>lamiids</taxon>
        <taxon>Lamiales</taxon>
        <taxon>Orobanchaceae</taxon>
        <taxon>Buchnereae</taxon>
        <taxon>Striga</taxon>
    </lineage>
</organism>
<keyword evidence="7" id="KW-0325">Glycoprotein</keyword>
<evidence type="ECO:0000313" key="13">
    <source>
        <dbReference type="EMBL" id="GER34279.1"/>
    </source>
</evidence>
<feature type="transmembrane region" description="Helical" evidence="10">
    <location>
        <begin position="159"/>
        <end position="180"/>
    </location>
</feature>
<dbReference type="PANTHER" id="PTHR33044">
    <property type="entry name" value="BIFUNCTIONAL INHIBITOR/LIPID-TRANSFER PROTEIN/SEED STORAGE 2S ALBUMIN SUPERFAMILY PROTEIN-RELATED"/>
    <property type="match status" value="1"/>
</dbReference>
<feature type="region of interest" description="Disordered" evidence="9">
    <location>
        <begin position="117"/>
        <end position="151"/>
    </location>
</feature>
<evidence type="ECO:0000256" key="7">
    <source>
        <dbReference type="ARBA" id="ARBA00023180"/>
    </source>
</evidence>
<keyword evidence="8" id="KW-0449">Lipoprotein</keyword>
<evidence type="ECO:0000256" key="11">
    <source>
        <dbReference type="SAM" id="SignalP"/>
    </source>
</evidence>
<evidence type="ECO:0000256" key="3">
    <source>
        <dbReference type="ARBA" id="ARBA00022475"/>
    </source>
</evidence>
<feature type="domain" description="Bifunctional inhibitor/plant lipid transfer protein/seed storage helical" evidence="12">
    <location>
        <begin position="28"/>
        <end position="106"/>
    </location>
</feature>
<evidence type="ECO:0000256" key="6">
    <source>
        <dbReference type="ARBA" id="ARBA00023157"/>
    </source>
</evidence>
<evidence type="ECO:0000256" key="1">
    <source>
        <dbReference type="ARBA" id="ARBA00004609"/>
    </source>
</evidence>
<dbReference type="SUPFAM" id="SSF47699">
    <property type="entry name" value="Bifunctional inhibitor/lipid-transfer protein/seed storage 2S albumin"/>
    <property type="match status" value="1"/>
</dbReference>
<accession>A0A5A7PNF4</accession>
<dbReference type="SMART" id="SM00499">
    <property type="entry name" value="AAI"/>
    <property type="match status" value="1"/>
</dbReference>
<dbReference type="GO" id="GO:0098552">
    <property type="term" value="C:side of membrane"/>
    <property type="evidence" value="ECO:0007669"/>
    <property type="project" value="UniProtKB-KW"/>
</dbReference>
<evidence type="ECO:0000256" key="5">
    <source>
        <dbReference type="ARBA" id="ARBA00022729"/>
    </source>
</evidence>
<sequence length="184" mass="18656">MASKGIVLGTIQLVLAMVFIRATAQSGCSSVLIGMASCLNYVSGEATSPSPSCCSTLANVVRSQPRCLCIIVNADGGATIGVSINKTLALELPTVCYVETPPVSRCINAVNGPAISPETSPPESALEFPGSPISPSVTGSKTGPSNGATSNGSMTNGHLLQLVTANIFVLIAAPYALTALDKIF</sequence>
<proteinExistence type="inferred from homology"/>
<comment type="subcellular location">
    <subcellularLocation>
        <location evidence="1">Cell membrane</location>
        <topology evidence="1">Lipid-anchor</topology>
        <topology evidence="1">GPI-anchor</topology>
    </subcellularLocation>
</comment>
<dbReference type="Gene3D" id="1.10.110.10">
    <property type="entry name" value="Plant lipid-transfer and hydrophobic proteins"/>
    <property type="match status" value="1"/>
</dbReference>
<gene>
    <name evidence="13" type="ORF">STAS_10479</name>
</gene>
<keyword evidence="10" id="KW-0472">Membrane</keyword>
<evidence type="ECO:0000256" key="2">
    <source>
        <dbReference type="ARBA" id="ARBA00009748"/>
    </source>
</evidence>
<dbReference type="InterPro" id="IPR043325">
    <property type="entry name" value="LTSS"/>
</dbReference>
<name>A0A5A7PNF4_STRAF</name>
<evidence type="ECO:0000256" key="10">
    <source>
        <dbReference type="SAM" id="Phobius"/>
    </source>
</evidence>
<comment type="caution">
    <text evidence="13">The sequence shown here is derived from an EMBL/GenBank/DDBJ whole genome shotgun (WGS) entry which is preliminary data.</text>
</comment>
<comment type="similarity">
    <text evidence="2">Belongs to the plant LTP family.</text>
</comment>
<reference evidence="14" key="1">
    <citation type="journal article" date="2019" name="Curr. Biol.">
        <title>Genome Sequence of Striga asiatica Provides Insight into the Evolution of Plant Parasitism.</title>
        <authorList>
            <person name="Yoshida S."/>
            <person name="Kim S."/>
            <person name="Wafula E.K."/>
            <person name="Tanskanen J."/>
            <person name="Kim Y.M."/>
            <person name="Honaas L."/>
            <person name="Yang Z."/>
            <person name="Spallek T."/>
            <person name="Conn C.E."/>
            <person name="Ichihashi Y."/>
            <person name="Cheong K."/>
            <person name="Cui S."/>
            <person name="Der J.P."/>
            <person name="Gundlach H."/>
            <person name="Jiao Y."/>
            <person name="Hori C."/>
            <person name="Ishida J.K."/>
            <person name="Kasahara H."/>
            <person name="Kiba T."/>
            <person name="Kim M.S."/>
            <person name="Koo N."/>
            <person name="Laohavisit A."/>
            <person name="Lee Y.H."/>
            <person name="Lumba S."/>
            <person name="McCourt P."/>
            <person name="Mortimer J.C."/>
            <person name="Mutuku J.M."/>
            <person name="Nomura T."/>
            <person name="Sasaki-Sekimoto Y."/>
            <person name="Seto Y."/>
            <person name="Wang Y."/>
            <person name="Wakatake T."/>
            <person name="Sakakibara H."/>
            <person name="Demura T."/>
            <person name="Yamaguchi S."/>
            <person name="Yoneyama K."/>
            <person name="Manabe R.I."/>
            <person name="Nelson D.C."/>
            <person name="Schulman A.H."/>
            <person name="Timko M.P."/>
            <person name="dePamphilis C.W."/>
            <person name="Choi D."/>
            <person name="Shirasu K."/>
        </authorList>
    </citation>
    <scope>NUCLEOTIDE SEQUENCE [LARGE SCALE GENOMIC DNA]</scope>
    <source>
        <strain evidence="14">cv. UVA1</strain>
    </source>
</reference>
<dbReference type="Pfam" id="PF14368">
    <property type="entry name" value="LTP_2"/>
    <property type="match status" value="1"/>
</dbReference>
<evidence type="ECO:0000313" key="14">
    <source>
        <dbReference type="Proteomes" id="UP000325081"/>
    </source>
</evidence>
<dbReference type="GO" id="GO:0005886">
    <property type="term" value="C:plasma membrane"/>
    <property type="evidence" value="ECO:0007669"/>
    <property type="project" value="UniProtKB-SubCell"/>
</dbReference>
<keyword evidence="5 11" id="KW-0732">Signal</keyword>
<evidence type="ECO:0000259" key="12">
    <source>
        <dbReference type="SMART" id="SM00499"/>
    </source>
</evidence>
<dbReference type="AlphaFoldDB" id="A0A5A7PNF4"/>
<evidence type="ECO:0000256" key="9">
    <source>
        <dbReference type="SAM" id="MobiDB-lite"/>
    </source>
</evidence>
<protein>
    <submittedName>
        <fullName evidence="13">Lipid-transfer protein</fullName>
    </submittedName>
</protein>
<dbReference type="InterPro" id="IPR016140">
    <property type="entry name" value="Bifunc_inhib/LTP/seed_store"/>
</dbReference>
<dbReference type="OrthoDB" id="911994at2759"/>
<dbReference type="InterPro" id="IPR036312">
    <property type="entry name" value="Bifun_inhib/LTP/seed_sf"/>
</dbReference>
<keyword evidence="10" id="KW-0812">Transmembrane</keyword>
<evidence type="ECO:0000256" key="8">
    <source>
        <dbReference type="ARBA" id="ARBA00023288"/>
    </source>
</evidence>
<keyword evidence="6" id="KW-1015">Disulfide bond</keyword>